<name>A0A543JBG9_9PSEU</name>
<accession>A0A543JBG9</accession>
<dbReference type="Proteomes" id="UP000316628">
    <property type="component" value="Unassembled WGS sequence"/>
</dbReference>
<evidence type="ECO:0000313" key="1">
    <source>
        <dbReference type="EMBL" id="TQM80192.1"/>
    </source>
</evidence>
<keyword evidence="2" id="KW-1185">Reference proteome</keyword>
<dbReference type="EMBL" id="VFPP01000001">
    <property type="protein sequence ID" value="TQM80192.1"/>
    <property type="molecule type" value="Genomic_DNA"/>
</dbReference>
<organism evidence="1 2">
    <name type="scientific">Saccharothrix saharensis</name>
    <dbReference type="NCBI Taxonomy" id="571190"/>
    <lineage>
        <taxon>Bacteria</taxon>
        <taxon>Bacillati</taxon>
        <taxon>Actinomycetota</taxon>
        <taxon>Actinomycetes</taxon>
        <taxon>Pseudonocardiales</taxon>
        <taxon>Pseudonocardiaceae</taxon>
        <taxon>Saccharothrix</taxon>
    </lineage>
</organism>
<sequence length="196" mass="21790">MFIYRKYWTEMHQPASMKRPLDCFEQVAAVLGEPGAPAPEVDWDEVRQQLGVAPPADYRRFVDRFGAGWVGALRVFAPRASTPSFDLFRQVERVTELTTEFRGSTTPTFPGPYHPQEGGLIVWGEMDGLHFFWNPAGADPDAWPVMISDESWLMTFTPDKSFTLFLADYLAGKNAGSGAPLLSPDEGVGVRFVPAS</sequence>
<proteinExistence type="predicted"/>
<comment type="caution">
    <text evidence="1">The sequence shown here is derived from an EMBL/GenBank/DDBJ whole genome shotgun (WGS) entry which is preliminary data.</text>
</comment>
<reference evidence="1 2" key="1">
    <citation type="submission" date="2019-06" db="EMBL/GenBank/DDBJ databases">
        <title>Sequencing the genomes of 1000 actinobacteria strains.</title>
        <authorList>
            <person name="Klenk H.-P."/>
        </authorList>
    </citation>
    <scope>NUCLEOTIDE SEQUENCE [LARGE SCALE GENOMIC DNA]</scope>
    <source>
        <strain evidence="1 2">DSM 45456</strain>
    </source>
</reference>
<evidence type="ECO:0008006" key="3">
    <source>
        <dbReference type="Google" id="ProtNLM"/>
    </source>
</evidence>
<gene>
    <name evidence="1" type="ORF">FHX81_2520</name>
</gene>
<evidence type="ECO:0000313" key="2">
    <source>
        <dbReference type="Proteomes" id="UP000316628"/>
    </source>
</evidence>
<dbReference type="InterPro" id="IPR037883">
    <property type="entry name" value="Knr4/Smi1-like_sf"/>
</dbReference>
<dbReference type="SUPFAM" id="SSF160631">
    <property type="entry name" value="SMI1/KNR4-like"/>
    <property type="match status" value="1"/>
</dbReference>
<dbReference type="AlphaFoldDB" id="A0A543JBG9"/>
<protein>
    <recommendedName>
        <fullName evidence="3">SUKH superfamily protein</fullName>
    </recommendedName>
</protein>